<evidence type="ECO:0000256" key="2">
    <source>
        <dbReference type="SAM" id="Phobius"/>
    </source>
</evidence>
<evidence type="ECO:0000313" key="5">
    <source>
        <dbReference type="Proteomes" id="UP000824998"/>
    </source>
</evidence>
<dbReference type="Pfam" id="PF25130">
    <property type="entry name" value="DUF7820"/>
    <property type="match status" value="1"/>
</dbReference>
<dbReference type="PANTHER" id="PTHR42078:SF1">
    <property type="entry name" value="GLUCAN 1, 4-ALPHA-GLUCOSIDASE"/>
    <property type="match status" value="1"/>
</dbReference>
<keyword evidence="2" id="KW-0472">Membrane</keyword>
<accession>A0A9P8CAE8</accession>
<dbReference type="PANTHER" id="PTHR42078">
    <property type="entry name" value="GLUCAN 1, 4-ALPHA-GLUCOSIDASE"/>
    <property type="match status" value="1"/>
</dbReference>
<dbReference type="InterPro" id="IPR056722">
    <property type="entry name" value="DUF7820"/>
</dbReference>
<dbReference type="Proteomes" id="UP000824998">
    <property type="component" value="Unassembled WGS sequence"/>
</dbReference>
<evidence type="ECO:0000256" key="1">
    <source>
        <dbReference type="SAM" id="MobiDB-lite"/>
    </source>
</evidence>
<feature type="region of interest" description="Disordered" evidence="1">
    <location>
        <begin position="608"/>
        <end position="635"/>
    </location>
</feature>
<keyword evidence="5" id="KW-1185">Reference proteome</keyword>
<protein>
    <recommendedName>
        <fullName evidence="3">DUF7820 domain-containing protein</fullName>
    </recommendedName>
</protein>
<feature type="compositionally biased region" description="Low complexity" evidence="1">
    <location>
        <begin position="99"/>
        <end position="111"/>
    </location>
</feature>
<feature type="compositionally biased region" description="Basic and acidic residues" evidence="1">
    <location>
        <begin position="544"/>
        <end position="561"/>
    </location>
</feature>
<feature type="region of interest" description="Disordered" evidence="1">
    <location>
        <begin position="193"/>
        <end position="216"/>
    </location>
</feature>
<feature type="domain" description="DUF7820" evidence="3">
    <location>
        <begin position="402"/>
        <end position="735"/>
    </location>
</feature>
<feature type="compositionally biased region" description="Basic and acidic residues" evidence="1">
    <location>
        <begin position="85"/>
        <end position="98"/>
    </location>
</feature>
<name>A0A9P8CAE8_9HELO</name>
<feature type="compositionally biased region" description="Polar residues" evidence="1">
    <location>
        <begin position="47"/>
        <end position="64"/>
    </location>
</feature>
<feature type="compositionally biased region" description="Polar residues" evidence="1">
    <location>
        <begin position="112"/>
        <end position="124"/>
    </location>
</feature>
<feature type="region of interest" description="Disordered" evidence="1">
    <location>
        <begin position="539"/>
        <end position="564"/>
    </location>
</feature>
<evidence type="ECO:0000313" key="4">
    <source>
        <dbReference type="EMBL" id="KAG9239442.1"/>
    </source>
</evidence>
<comment type="caution">
    <text evidence="4">The sequence shown here is derived from an EMBL/GenBank/DDBJ whole genome shotgun (WGS) entry which is preliminary data.</text>
</comment>
<evidence type="ECO:0000259" key="3">
    <source>
        <dbReference type="Pfam" id="PF25130"/>
    </source>
</evidence>
<organism evidence="4 5">
    <name type="scientific">Amylocarpus encephaloides</name>
    <dbReference type="NCBI Taxonomy" id="45428"/>
    <lineage>
        <taxon>Eukaryota</taxon>
        <taxon>Fungi</taxon>
        <taxon>Dikarya</taxon>
        <taxon>Ascomycota</taxon>
        <taxon>Pezizomycotina</taxon>
        <taxon>Leotiomycetes</taxon>
        <taxon>Helotiales</taxon>
        <taxon>Helotiales incertae sedis</taxon>
        <taxon>Amylocarpus</taxon>
    </lineage>
</organism>
<proteinExistence type="predicted"/>
<sequence length="737" mass="79217">MAAPDRRTSTGIDRRSSMRTSIGHRDSQAEDDDYDLEAMGISDGFRPSNSETSGYNRSMNQTSDIRVPPPRPSSTTKPIAIDSFALRHDGAMGTDLRRGSTSASGASSASRENTVPTRASSVSTDIGYLRPESPYRGPTGPSHPYQMYPQESRLARTASMATTTTVPVSERSYAGPSGPTHPYGMYPQNIVEGDNGESSSQTPAPPIPVGFPGQNNNCQRRLGSDGEEIADIIGPDGHTEQLPPYTQYPDVAFARKPRPAVAVTVSDTAQSSIPPAPSVPGAGGIGLATRNPEFASQENLNSPASRRSIMSDDVSSHQINTAATRDAEKPELKRWQKAARRKVWGIIPVWVFFLTAIVFILFGIVLGTVLAIINPKHSKGHGKKYPNDNDVPAESVFYTPVMTTTYDATPLTTVPTSIPALPTGNFVLPISSPSLNQATCLQNTAQSNAWSCNIAMAPGPLQIIIDANVSSGPLENNEMILNYGDQTMNSFAYGAQAPTFTQEQVLRLVRDADEVARGPAWWFQMAYDKIVVIRETDLAPSSTRKRDGESGGRPEVGDFGRKGVAQPGEKPWFCFWNGTVLEAFIYPNQTSAYGSKMASQAALTTTSSYGTGTVTGSSSVPTSSGGSGVQSSGQPYWNSYQPPLIPPYGKVVKIEEHRMSSGPQVVPPYCVQNSIKSDGTASPILNSAKQPVTVYLNETEATTFTKRGFLDLEERDAALTKREDGGGNKCGCVWLYS</sequence>
<gene>
    <name evidence="4" type="ORF">BJ875DRAFT_448114</name>
</gene>
<keyword evidence="2" id="KW-0812">Transmembrane</keyword>
<keyword evidence="2" id="KW-1133">Transmembrane helix</keyword>
<feature type="region of interest" description="Disordered" evidence="1">
    <location>
        <begin position="1"/>
        <end position="142"/>
    </location>
</feature>
<dbReference type="EMBL" id="MU251358">
    <property type="protein sequence ID" value="KAG9239442.1"/>
    <property type="molecule type" value="Genomic_DNA"/>
</dbReference>
<dbReference type="OrthoDB" id="5384459at2759"/>
<reference evidence="4" key="1">
    <citation type="journal article" date="2021" name="IMA Fungus">
        <title>Genomic characterization of three marine fungi, including Emericellopsis atlantica sp. nov. with signatures of a generalist lifestyle and marine biomass degradation.</title>
        <authorList>
            <person name="Hagestad O.C."/>
            <person name="Hou L."/>
            <person name="Andersen J.H."/>
            <person name="Hansen E.H."/>
            <person name="Altermark B."/>
            <person name="Li C."/>
            <person name="Kuhnert E."/>
            <person name="Cox R.J."/>
            <person name="Crous P.W."/>
            <person name="Spatafora J.W."/>
            <person name="Lail K."/>
            <person name="Amirebrahimi M."/>
            <person name="Lipzen A."/>
            <person name="Pangilinan J."/>
            <person name="Andreopoulos W."/>
            <person name="Hayes R.D."/>
            <person name="Ng V."/>
            <person name="Grigoriev I.V."/>
            <person name="Jackson S.A."/>
            <person name="Sutton T.D.S."/>
            <person name="Dobson A.D.W."/>
            <person name="Rama T."/>
        </authorList>
    </citation>
    <scope>NUCLEOTIDE SEQUENCE</scope>
    <source>
        <strain evidence="4">TRa018bII</strain>
    </source>
</reference>
<feature type="compositionally biased region" description="Basic and acidic residues" evidence="1">
    <location>
        <begin position="1"/>
        <end position="16"/>
    </location>
</feature>
<dbReference type="AlphaFoldDB" id="A0A9P8CAE8"/>
<feature type="transmembrane region" description="Helical" evidence="2">
    <location>
        <begin position="343"/>
        <end position="373"/>
    </location>
</feature>